<feature type="compositionally biased region" description="Basic and acidic residues" evidence="1">
    <location>
        <begin position="20"/>
        <end position="57"/>
    </location>
</feature>
<feature type="compositionally biased region" description="Low complexity" evidence="1">
    <location>
        <begin position="58"/>
        <end position="71"/>
    </location>
</feature>
<dbReference type="EMBL" id="BJMM01000011">
    <property type="protein sequence ID" value="GEB50138.1"/>
    <property type="molecule type" value="Genomic_DNA"/>
</dbReference>
<evidence type="ECO:0000313" key="2">
    <source>
        <dbReference type="EMBL" id="GEB50138.1"/>
    </source>
</evidence>
<evidence type="ECO:0000256" key="1">
    <source>
        <dbReference type="SAM" id="MobiDB-lite"/>
    </source>
</evidence>
<name>A0A4Y3R0D8_STRCI</name>
<dbReference type="AlphaFoldDB" id="A0A4Y3R0D8"/>
<feature type="compositionally biased region" description="Polar residues" evidence="1">
    <location>
        <begin position="213"/>
        <end position="224"/>
    </location>
</feature>
<reference evidence="2 3" key="1">
    <citation type="submission" date="2019-06" db="EMBL/GenBank/DDBJ databases">
        <title>Whole genome shotgun sequence of Streptomyces cacaoi subsp. cacaoi NBRC 12748.</title>
        <authorList>
            <person name="Hosoyama A."/>
            <person name="Uohara A."/>
            <person name="Ohji S."/>
            <person name="Ichikawa N."/>
        </authorList>
    </citation>
    <scope>NUCLEOTIDE SEQUENCE [LARGE SCALE GENOMIC DNA]</scope>
    <source>
        <strain evidence="2 3">NBRC 12748</strain>
    </source>
</reference>
<keyword evidence="3" id="KW-1185">Reference proteome</keyword>
<gene>
    <name evidence="2" type="ORF">SCA03_26890</name>
</gene>
<evidence type="ECO:0000313" key="3">
    <source>
        <dbReference type="Proteomes" id="UP000319210"/>
    </source>
</evidence>
<dbReference type="Proteomes" id="UP000319210">
    <property type="component" value="Unassembled WGS sequence"/>
</dbReference>
<feature type="region of interest" description="Disordered" evidence="1">
    <location>
        <begin position="13"/>
        <end position="77"/>
    </location>
</feature>
<organism evidence="2 3">
    <name type="scientific">Streptomyces cacaoi</name>
    <dbReference type="NCBI Taxonomy" id="1898"/>
    <lineage>
        <taxon>Bacteria</taxon>
        <taxon>Bacillati</taxon>
        <taxon>Actinomycetota</taxon>
        <taxon>Actinomycetes</taxon>
        <taxon>Kitasatosporales</taxon>
        <taxon>Streptomycetaceae</taxon>
        <taxon>Streptomyces</taxon>
    </lineage>
</organism>
<sequence length="245" mass="24927">MAVLVAVVLAAFSEMGTSHGSDDGPADRQDGRGERSARSDLSDRNEHSRQGGERKEPAGAASRAPGPARIRAWARDPGRSCPVPYDMPAALRAAGVDRRPAPGSVSGETADDSGSPLARVDGALVNCGWTLGERRLRLYSVAVGKGAAVSVLLPQIQHDAGLSMSALRTFADRAGAARAGVPVLTPAGGRGGDGVVATVALPSHGSGASALVLSTGTGKPQLSRRQVRDVAEELAEQAGRGDGRG</sequence>
<feature type="region of interest" description="Disordered" evidence="1">
    <location>
        <begin position="213"/>
        <end position="245"/>
    </location>
</feature>
<comment type="caution">
    <text evidence="2">The sequence shown here is derived from an EMBL/GenBank/DDBJ whole genome shotgun (WGS) entry which is preliminary data.</text>
</comment>
<protein>
    <submittedName>
        <fullName evidence="2">Uncharacterized protein</fullName>
    </submittedName>
</protein>
<feature type="region of interest" description="Disordered" evidence="1">
    <location>
        <begin position="94"/>
        <end position="114"/>
    </location>
</feature>
<proteinExistence type="predicted"/>
<accession>A0A4Y3R0D8</accession>